<sequence>MPVLKLSAKYFDILTIIHSSLLTDKRKRPMYDTGLWIEM</sequence>
<evidence type="ECO:0000313" key="2">
    <source>
        <dbReference type="Proteomes" id="UP000003604"/>
    </source>
</evidence>
<organism evidence="1 2">
    <name type="scientific">Grimontia hollisae CIP 101886</name>
    <dbReference type="NCBI Taxonomy" id="675812"/>
    <lineage>
        <taxon>Bacteria</taxon>
        <taxon>Pseudomonadati</taxon>
        <taxon>Pseudomonadota</taxon>
        <taxon>Gammaproteobacteria</taxon>
        <taxon>Vibrionales</taxon>
        <taxon>Vibrionaceae</taxon>
        <taxon>Grimontia</taxon>
    </lineage>
</organism>
<keyword evidence="2" id="KW-1185">Reference proteome</keyword>
<dbReference type="Proteomes" id="UP000003604">
    <property type="component" value="Unassembled WGS sequence"/>
</dbReference>
<gene>
    <name evidence="1" type="ORF">VHA_001178</name>
</gene>
<protein>
    <submittedName>
        <fullName evidence="1">Uncharacterized protein</fullName>
    </submittedName>
</protein>
<dbReference type="EMBL" id="ADAQ01000010">
    <property type="protein sequence ID" value="EEY73325.1"/>
    <property type="molecule type" value="Genomic_DNA"/>
</dbReference>
<proteinExistence type="predicted"/>
<reference evidence="1 2" key="1">
    <citation type="submission" date="2009-10" db="EMBL/GenBank/DDBJ databases">
        <authorList>
            <consortium name="Los Alamos National Laboratory (LANL)"/>
            <consortium name="National Microbial Pathogen Data Resource (NMPDR)"/>
            <person name="Saunders E.H."/>
            <person name="Munk A.C."/>
            <person name="Tapia R."/>
            <person name="Green L."/>
            <person name="Rogers Y."/>
            <person name="Detter J.C."/>
            <person name="Bruce D."/>
            <person name="Brettin T.S."/>
            <person name="Colwell R.R."/>
            <person name="Huq A."/>
            <person name="Grim C.J."/>
            <person name="Hasan N.A."/>
            <person name="Bartels D."/>
            <person name="Vonstein V."/>
        </authorList>
    </citation>
    <scope>NUCLEOTIDE SEQUENCE [LARGE SCALE GENOMIC DNA]</scope>
    <source>
        <strain evidence="1 2">CIP 101886</strain>
    </source>
</reference>
<dbReference type="AlphaFoldDB" id="D0I611"/>
<accession>D0I611</accession>
<name>D0I611_GRIHO</name>
<comment type="caution">
    <text evidence="1">The sequence shown here is derived from an EMBL/GenBank/DDBJ whole genome shotgun (WGS) entry which is preliminary data.</text>
</comment>
<evidence type="ECO:0000313" key="1">
    <source>
        <dbReference type="EMBL" id="EEY73325.1"/>
    </source>
</evidence>